<reference evidence="3" key="2">
    <citation type="submission" date="2020-09" db="EMBL/GenBank/DDBJ databases">
        <authorList>
            <person name="Sun Q."/>
            <person name="Ohkuma M."/>
        </authorList>
    </citation>
    <scope>NUCLEOTIDE SEQUENCE</scope>
    <source>
        <strain evidence="3">JCM 31311</strain>
    </source>
</reference>
<proteinExistence type="inferred from homology"/>
<dbReference type="InterPro" id="IPR036291">
    <property type="entry name" value="NAD(P)-bd_dom_sf"/>
</dbReference>
<reference evidence="3" key="1">
    <citation type="journal article" date="2014" name="Int. J. Syst. Evol. Microbiol.">
        <title>Complete genome sequence of Corynebacterium casei LMG S-19264T (=DSM 44701T), isolated from a smear-ripened cheese.</title>
        <authorList>
            <consortium name="US DOE Joint Genome Institute (JGI-PGF)"/>
            <person name="Walter F."/>
            <person name="Albersmeier A."/>
            <person name="Kalinowski J."/>
            <person name="Ruckert C."/>
        </authorList>
    </citation>
    <scope>NUCLEOTIDE SEQUENCE</scope>
    <source>
        <strain evidence="3">JCM 31311</strain>
    </source>
</reference>
<comment type="similarity">
    <text evidence="1">Belongs to the short-chain dehydrogenases/reductases (SDR) family.</text>
</comment>
<dbReference type="Proteomes" id="UP000603865">
    <property type="component" value="Unassembled WGS sequence"/>
</dbReference>
<dbReference type="PANTHER" id="PTHR42901">
    <property type="entry name" value="ALCOHOL DEHYDROGENASE"/>
    <property type="match status" value="1"/>
</dbReference>
<dbReference type="AlphaFoldDB" id="A0A918C8L2"/>
<keyword evidence="4" id="KW-1185">Reference proteome</keyword>
<evidence type="ECO:0000313" key="3">
    <source>
        <dbReference type="EMBL" id="GGR12239.1"/>
    </source>
</evidence>
<evidence type="ECO:0000313" key="4">
    <source>
        <dbReference type="Proteomes" id="UP000603865"/>
    </source>
</evidence>
<dbReference type="EMBL" id="BMQL01000014">
    <property type="protein sequence ID" value="GGR12239.1"/>
    <property type="molecule type" value="Genomic_DNA"/>
</dbReference>
<evidence type="ECO:0000256" key="1">
    <source>
        <dbReference type="ARBA" id="ARBA00006484"/>
    </source>
</evidence>
<gene>
    <name evidence="3" type="ORF">GCM10008957_26370</name>
</gene>
<sequence>MPLLPPDTRLQGQVIAVTSADQGYGRIISSALARCGADVVLIGNNPETLAAHASSIENASSLRGGGTAIPIKADVGVPMDWRSAQQRILEIFGVLHGIVHLADKRAMSSFTTLSEGEWMDLFNCNVKSSVGIAQIARRYLPSTWLTIIGPHLDEKGLHTSPQRGALKGLVEQAYTEELRANLVLPGRAASSDETLDRPLADAVLALAMPELSHLTGNIVRVPMPAVSSLRGDQGALLTGLMER</sequence>
<dbReference type="Pfam" id="PF00106">
    <property type="entry name" value="adh_short"/>
    <property type="match status" value="1"/>
</dbReference>
<dbReference type="Gene3D" id="3.40.50.720">
    <property type="entry name" value="NAD(P)-binding Rossmann-like Domain"/>
    <property type="match status" value="1"/>
</dbReference>
<dbReference type="PANTHER" id="PTHR42901:SF1">
    <property type="entry name" value="ALCOHOL DEHYDROGENASE"/>
    <property type="match status" value="1"/>
</dbReference>
<name>A0A918C8L2_9DEIO</name>
<dbReference type="GO" id="GO:0016491">
    <property type="term" value="F:oxidoreductase activity"/>
    <property type="evidence" value="ECO:0007669"/>
    <property type="project" value="UniProtKB-KW"/>
</dbReference>
<evidence type="ECO:0000256" key="2">
    <source>
        <dbReference type="ARBA" id="ARBA00023002"/>
    </source>
</evidence>
<protein>
    <submittedName>
        <fullName evidence="3">Short-chain dehydrogenase</fullName>
    </submittedName>
</protein>
<keyword evidence="2" id="KW-0560">Oxidoreductase</keyword>
<accession>A0A918C8L2</accession>
<dbReference type="InterPro" id="IPR002347">
    <property type="entry name" value="SDR_fam"/>
</dbReference>
<comment type="caution">
    <text evidence="3">The sequence shown here is derived from an EMBL/GenBank/DDBJ whole genome shotgun (WGS) entry which is preliminary data.</text>
</comment>
<dbReference type="RefSeq" id="WP_189090975.1">
    <property type="nucleotide sequence ID" value="NZ_BMQL01000014.1"/>
</dbReference>
<dbReference type="SUPFAM" id="SSF51735">
    <property type="entry name" value="NAD(P)-binding Rossmann-fold domains"/>
    <property type="match status" value="1"/>
</dbReference>
<organism evidence="3 4">
    <name type="scientific">Deinococcus ruber</name>
    <dbReference type="NCBI Taxonomy" id="1848197"/>
    <lineage>
        <taxon>Bacteria</taxon>
        <taxon>Thermotogati</taxon>
        <taxon>Deinococcota</taxon>
        <taxon>Deinococci</taxon>
        <taxon>Deinococcales</taxon>
        <taxon>Deinococcaceae</taxon>
        <taxon>Deinococcus</taxon>
    </lineage>
</organism>